<gene>
    <name evidence="1" type="ORF">CJOHNSTONI_LOCUS3665</name>
</gene>
<evidence type="ECO:0000313" key="1">
    <source>
        <dbReference type="EMBL" id="CAG9533436.1"/>
    </source>
</evidence>
<comment type="caution">
    <text evidence="1">The sequence shown here is derived from an EMBL/GenBank/DDBJ whole genome shotgun (WGS) entry which is preliminary data.</text>
</comment>
<dbReference type="Proteomes" id="UP000746747">
    <property type="component" value="Unassembled WGS sequence"/>
</dbReference>
<evidence type="ECO:0000313" key="2">
    <source>
        <dbReference type="Proteomes" id="UP000746747"/>
    </source>
</evidence>
<organism evidence="1 2">
    <name type="scientific">Cercopithifilaria johnstoni</name>
    <dbReference type="NCBI Taxonomy" id="2874296"/>
    <lineage>
        <taxon>Eukaryota</taxon>
        <taxon>Metazoa</taxon>
        <taxon>Ecdysozoa</taxon>
        <taxon>Nematoda</taxon>
        <taxon>Chromadorea</taxon>
        <taxon>Rhabditida</taxon>
        <taxon>Spirurina</taxon>
        <taxon>Spiruromorpha</taxon>
        <taxon>Filarioidea</taxon>
        <taxon>Onchocercidae</taxon>
        <taxon>Cercopithifilaria</taxon>
    </lineage>
</organism>
<keyword evidence="2" id="KW-1185">Reference proteome</keyword>
<dbReference type="AlphaFoldDB" id="A0A8J2LRJ3"/>
<proteinExistence type="predicted"/>
<accession>A0A8J2LRJ3</accession>
<reference evidence="1" key="1">
    <citation type="submission" date="2021-09" db="EMBL/GenBank/DDBJ databases">
        <authorList>
            <consortium name="Pathogen Informatics"/>
        </authorList>
    </citation>
    <scope>NUCLEOTIDE SEQUENCE</scope>
</reference>
<name>A0A8J2LRJ3_9BILA</name>
<sequence length="110" mass="12766">MKEQTGQRTSTTYENEMELLAKKAHLDILLSDDDSRPFVKDQRSLYKLTDACLEASGLRNPPCFETVQPLPLPHRAEISIQIRVSWKVLCDKRRNTKKNTSYRSENVELE</sequence>
<protein>
    <submittedName>
        <fullName evidence="1">Uncharacterized protein</fullName>
    </submittedName>
</protein>
<dbReference type="EMBL" id="CAKAEH010001246">
    <property type="protein sequence ID" value="CAG9533436.1"/>
    <property type="molecule type" value="Genomic_DNA"/>
</dbReference>